<proteinExistence type="predicted"/>
<evidence type="ECO:0000313" key="1">
    <source>
        <dbReference type="EMBL" id="KAJ8418370.1"/>
    </source>
</evidence>
<accession>A0AAD7TCE0</accession>
<comment type="caution">
    <text evidence="1">The sequence shown here is derived from an EMBL/GenBank/DDBJ whole genome shotgun (WGS) entry which is preliminary data.</text>
</comment>
<evidence type="ECO:0000313" key="2">
    <source>
        <dbReference type="Proteomes" id="UP001221898"/>
    </source>
</evidence>
<reference evidence="1" key="1">
    <citation type="journal article" date="2023" name="Science">
        <title>Genome structures resolve the early diversification of teleost fishes.</title>
        <authorList>
            <person name="Parey E."/>
            <person name="Louis A."/>
            <person name="Montfort J."/>
            <person name="Bouchez O."/>
            <person name="Roques C."/>
            <person name="Iampietro C."/>
            <person name="Lluch J."/>
            <person name="Castinel A."/>
            <person name="Donnadieu C."/>
            <person name="Desvignes T."/>
            <person name="Floi Bucao C."/>
            <person name="Jouanno E."/>
            <person name="Wen M."/>
            <person name="Mejri S."/>
            <person name="Dirks R."/>
            <person name="Jansen H."/>
            <person name="Henkel C."/>
            <person name="Chen W.J."/>
            <person name="Zahm M."/>
            <person name="Cabau C."/>
            <person name="Klopp C."/>
            <person name="Thompson A.W."/>
            <person name="Robinson-Rechavi M."/>
            <person name="Braasch I."/>
            <person name="Lecointre G."/>
            <person name="Bobe J."/>
            <person name="Postlethwait J.H."/>
            <person name="Berthelot C."/>
            <person name="Roest Crollius H."/>
            <person name="Guiguen Y."/>
        </authorList>
    </citation>
    <scope>NUCLEOTIDE SEQUENCE</scope>
    <source>
        <strain evidence="1">NC1722</strain>
    </source>
</reference>
<keyword evidence="2" id="KW-1185">Reference proteome</keyword>
<gene>
    <name evidence="1" type="ORF">AAFF_G00140790</name>
</gene>
<dbReference type="Proteomes" id="UP001221898">
    <property type="component" value="Unassembled WGS sequence"/>
</dbReference>
<sequence length="71" mass="7811">MNAAQSVRKGISCPSQDPNCTRIVETLSAWNDSAVSAYKLVELPPVATSVRKAQGRRFRVTTGEETFQQQV</sequence>
<dbReference type="AlphaFoldDB" id="A0AAD7TCE0"/>
<dbReference type="EMBL" id="JAINUG010000002">
    <property type="protein sequence ID" value="KAJ8418370.1"/>
    <property type="molecule type" value="Genomic_DNA"/>
</dbReference>
<name>A0AAD7TCE0_9TELE</name>
<protein>
    <submittedName>
        <fullName evidence="1">Uncharacterized protein</fullName>
    </submittedName>
</protein>
<organism evidence="1 2">
    <name type="scientific">Aldrovandia affinis</name>
    <dbReference type="NCBI Taxonomy" id="143900"/>
    <lineage>
        <taxon>Eukaryota</taxon>
        <taxon>Metazoa</taxon>
        <taxon>Chordata</taxon>
        <taxon>Craniata</taxon>
        <taxon>Vertebrata</taxon>
        <taxon>Euteleostomi</taxon>
        <taxon>Actinopterygii</taxon>
        <taxon>Neopterygii</taxon>
        <taxon>Teleostei</taxon>
        <taxon>Notacanthiformes</taxon>
        <taxon>Halosauridae</taxon>
        <taxon>Aldrovandia</taxon>
    </lineage>
</organism>